<evidence type="ECO:0000313" key="8">
    <source>
        <dbReference type="Proteomes" id="UP001279642"/>
    </source>
</evidence>
<protein>
    <submittedName>
        <fullName evidence="7">Histone deacetylase family protein</fullName>
    </submittedName>
</protein>
<organism evidence="7 8">
    <name type="scientific">Dongia soli</name>
    <dbReference type="NCBI Taxonomy" id="600628"/>
    <lineage>
        <taxon>Bacteria</taxon>
        <taxon>Pseudomonadati</taxon>
        <taxon>Pseudomonadota</taxon>
        <taxon>Alphaproteobacteria</taxon>
        <taxon>Rhodospirillales</taxon>
        <taxon>Dongiaceae</taxon>
        <taxon>Dongia</taxon>
    </lineage>
</organism>
<dbReference type="SUPFAM" id="SSF52768">
    <property type="entry name" value="Arginase/deacetylase"/>
    <property type="match status" value="1"/>
</dbReference>
<comment type="cofactor">
    <cofactor evidence="1">
        <name>Zn(2+)</name>
        <dbReference type="ChEBI" id="CHEBI:29105"/>
    </cofactor>
</comment>
<dbReference type="PANTHER" id="PTHR10625">
    <property type="entry name" value="HISTONE DEACETYLASE HDAC1-RELATED"/>
    <property type="match status" value="1"/>
</dbReference>
<sequence>MRTVYSEDHRQHDANMELIEGKLVKAHEMPRRADIVLDRVRHQKLGEIVTPQRFGLAPILRVHDEGFVTFLRDAWNDWLKSGRDFDALPHVWPVPGLTVPGRKRGSRISKSIDGKMGHYAIDAGTPITAGTWTAITGAVDVAMTGQKLVASGERAVFALCRPPGHHAGSDFYGGYCFFNNAAIAAQAFLDAGAKRVAILDVDYHHGNGTQEIFYSRDDVLTISLHSDPDQEFPYYLGYADEIGQGAGEGYHLNLPLPWGTAWASYEAALQQAMARIRQYGPDVLVVSLGLDTFEHDPISRFKLTHDDYLRMGEVIAKADLPTLFVFEGGYAVEALGVNTVNVLSGFDQAA</sequence>
<dbReference type="RefSeq" id="WP_320506966.1">
    <property type="nucleotide sequence ID" value="NZ_JAXCLW010000001.1"/>
</dbReference>
<dbReference type="Pfam" id="PF00850">
    <property type="entry name" value="Hist_deacetyl"/>
    <property type="match status" value="1"/>
</dbReference>
<evidence type="ECO:0000256" key="2">
    <source>
        <dbReference type="ARBA" id="ARBA00005947"/>
    </source>
</evidence>
<dbReference type="InterPro" id="IPR000286">
    <property type="entry name" value="HDACs"/>
</dbReference>
<name>A0ABU5E6Z8_9PROT</name>
<keyword evidence="4" id="KW-0378">Hydrolase</keyword>
<feature type="domain" description="Histone deacetylase" evidence="6">
    <location>
        <begin position="28"/>
        <end position="343"/>
    </location>
</feature>
<keyword evidence="3" id="KW-0479">Metal-binding</keyword>
<evidence type="ECO:0000256" key="1">
    <source>
        <dbReference type="ARBA" id="ARBA00001947"/>
    </source>
</evidence>
<keyword evidence="8" id="KW-1185">Reference proteome</keyword>
<reference evidence="7 8" key="1">
    <citation type="journal article" date="2016" name="Antonie Van Leeuwenhoek">
        <title>Dongia soli sp. nov., isolated from soil from Dokdo, Korea.</title>
        <authorList>
            <person name="Kim D.U."/>
            <person name="Lee H."/>
            <person name="Kim H."/>
            <person name="Kim S.G."/>
            <person name="Ka J.O."/>
        </authorList>
    </citation>
    <scope>NUCLEOTIDE SEQUENCE [LARGE SCALE GENOMIC DNA]</scope>
    <source>
        <strain evidence="7 8">D78</strain>
    </source>
</reference>
<dbReference type="PRINTS" id="PR01270">
    <property type="entry name" value="HDASUPER"/>
</dbReference>
<comment type="caution">
    <text evidence="7">The sequence shown here is derived from an EMBL/GenBank/DDBJ whole genome shotgun (WGS) entry which is preliminary data.</text>
</comment>
<dbReference type="PANTHER" id="PTHR10625:SF17">
    <property type="entry name" value="HISTONE DEACETYLASE 8"/>
    <property type="match status" value="1"/>
</dbReference>
<gene>
    <name evidence="7" type="ORF">SMD27_03650</name>
</gene>
<evidence type="ECO:0000259" key="6">
    <source>
        <dbReference type="Pfam" id="PF00850"/>
    </source>
</evidence>
<dbReference type="Gene3D" id="3.40.800.20">
    <property type="entry name" value="Histone deacetylase domain"/>
    <property type="match status" value="1"/>
</dbReference>
<evidence type="ECO:0000256" key="4">
    <source>
        <dbReference type="ARBA" id="ARBA00022801"/>
    </source>
</evidence>
<evidence type="ECO:0000256" key="3">
    <source>
        <dbReference type="ARBA" id="ARBA00022723"/>
    </source>
</evidence>
<accession>A0ABU5E6Z8</accession>
<evidence type="ECO:0000256" key="5">
    <source>
        <dbReference type="ARBA" id="ARBA00022833"/>
    </source>
</evidence>
<dbReference type="EMBL" id="JAXCLW010000001">
    <property type="protein sequence ID" value="MDY0881924.1"/>
    <property type="molecule type" value="Genomic_DNA"/>
</dbReference>
<dbReference type="InterPro" id="IPR023801">
    <property type="entry name" value="His_deacetylse_dom"/>
</dbReference>
<proteinExistence type="inferred from homology"/>
<dbReference type="InterPro" id="IPR037138">
    <property type="entry name" value="His_deacetylse_dom_sf"/>
</dbReference>
<comment type="similarity">
    <text evidence="2">Belongs to the histone deacetylase family.</text>
</comment>
<evidence type="ECO:0000313" key="7">
    <source>
        <dbReference type="EMBL" id="MDY0881924.1"/>
    </source>
</evidence>
<dbReference type="Proteomes" id="UP001279642">
    <property type="component" value="Unassembled WGS sequence"/>
</dbReference>
<dbReference type="InterPro" id="IPR023696">
    <property type="entry name" value="Ureohydrolase_dom_sf"/>
</dbReference>
<dbReference type="CDD" id="cd10001">
    <property type="entry name" value="HDAC_classII_APAH"/>
    <property type="match status" value="1"/>
</dbReference>
<keyword evidence="5" id="KW-0862">Zinc</keyword>